<sequence length="547" mass="61677">MRLFDSPTAALAVFSSAILATSSEVAVETPATTSLEAPIRNIAIIGAGAGGASTAYYLRKFADEANIPVNITIFEKTNRVGGRSLTVNAWDKPGYPVELGSSMFVPESGIVSSIVREAKLNFRYLEYSEGSSNAGVWNGEELVYRYNFDEDVPFWDRVARFFRFGFDPAMATSRVSKTGDSIKMMYSEPHFPFQSLDKVVSDVDLLTPRNTVGSEFLRKELIIGRYVPEVVQSSTRVNFGSNLDETSGMDMLLSIMPNQALQVSGGNWKIFDYMVQKSQATVNYEIDVGRVDYEPYIRGERYNPSEKPYYAIQTKEERQMQTKNSHYGVAFDDVVFAAPMQFSQITTRFGMMPPMVREVVPYRRVHVTLLATKLRLSPKFFKLEDTDKAPDVILTTLPNKEMPSSGFGSDGRGEKGFYSIIFLRSDMNPKTGYMEDIWKITSPNKPSHEFLFELFDSPVPESIVGNENEESHISWYYTERVAAYPAGIPRDKFYPHALSQGLWYTSSMETFISTMETNALMGKNIAKLMVDKYEDEEKDTAESREGE</sequence>
<accession>A0ABR3Z1M6</accession>
<comment type="cofactor">
    <cofactor evidence="1">
        <name>FAD</name>
        <dbReference type="ChEBI" id="CHEBI:57692"/>
    </cofactor>
</comment>
<keyword evidence="4 8" id="KW-0732">Signal</keyword>
<comment type="caution">
    <text evidence="10">The sequence shown here is derived from an EMBL/GenBank/DDBJ whole genome shotgun (WGS) entry which is preliminary data.</text>
</comment>
<evidence type="ECO:0000256" key="3">
    <source>
        <dbReference type="ARBA" id="ARBA00022630"/>
    </source>
</evidence>
<dbReference type="InterPro" id="IPR017046">
    <property type="entry name" value="Prenylcysteine_Oxase1"/>
</dbReference>
<evidence type="ECO:0000256" key="7">
    <source>
        <dbReference type="ARBA" id="ARBA00023180"/>
    </source>
</evidence>
<evidence type="ECO:0000313" key="10">
    <source>
        <dbReference type="EMBL" id="KAL1894102.1"/>
    </source>
</evidence>
<reference evidence="10 11" key="1">
    <citation type="journal article" date="2024" name="IMA Fungus">
        <title>IMA Genome - F19 : A genome assembly and annotation guide to empower mycologists, including annotated draft genome sequences of Ceratocystis pirilliformis, Diaporthe australafricana, Fusarium ophioides, Paecilomyces lecythidis, and Sporothrix stenoceras.</title>
        <authorList>
            <person name="Aylward J."/>
            <person name="Wilson A.M."/>
            <person name="Visagie C.M."/>
            <person name="Spraker J."/>
            <person name="Barnes I."/>
            <person name="Buitendag C."/>
            <person name="Ceriani C."/>
            <person name="Del Mar Angel L."/>
            <person name="du Plessis D."/>
            <person name="Fuchs T."/>
            <person name="Gasser K."/>
            <person name="Kramer D."/>
            <person name="Li W."/>
            <person name="Munsamy K."/>
            <person name="Piso A."/>
            <person name="Price J.L."/>
            <person name="Sonnekus B."/>
            <person name="Thomas C."/>
            <person name="van der Nest A."/>
            <person name="van Dijk A."/>
            <person name="van Heerden A."/>
            <person name="van Vuuren N."/>
            <person name="Yilmaz N."/>
            <person name="Duong T.A."/>
            <person name="van der Merwe N.A."/>
            <person name="Wingfield M.J."/>
            <person name="Wingfield B.D."/>
        </authorList>
    </citation>
    <scope>NUCLEOTIDE SEQUENCE [LARGE SCALE GENOMIC DNA]</scope>
    <source>
        <strain evidence="10 11">CMW 12675</strain>
    </source>
</reference>
<gene>
    <name evidence="10" type="ORF">Cpir12675_003837</name>
</gene>
<evidence type="ECO:0000313" key="11">
    <source>
        <dbReference type="Proteomes" id="UP001583280"/>
    </source>
</evidence>
<proteinExistence type="inferred from homology"/>
<dbReference type="PIRSF" id="PIRSF036292">
    <property type="entry name" value="Prenylcysteine_oxidase"/>
    <property type="match status" value="1"/>
</dbReference>
<dbReference type="Proteomes" id="UP001583280">
    <property type="component" value="Unassembled WGS sequence"/>
</dbReference>
<evidence type="ECO:0000259" key="9">
    <source>
        <dbReference type="Pfam" id="PF07156"/>
    </source>
</evidence>
<dbReference type="Gene3D" id="3.50.50.60">
    <property type="entry name" value="FAD/NAD(P)-binding domain"/>
    <property type="match status" value="1"/>
</dbReference>
<keyword evidence="11" id="KW-1185">Reference proteome</keyword>
<name>A0ABR3Z1M6_9PEZI</name>
<evidence type="ECO:0000256" key="1">
    <source>
        <dbReference type="ARBA" id="ARBA00001974"/>
    </source>
</evidence>
<dbReference type="EMBL" id="JAWDJO010000097">
    <property type="protein sequence ID" value="KAL1894102.1"/>
    <property type="molecule type" value="Genomic_DNA"/>
</dbReference>
<evidence type="ECO:0000256" key="6">
    <source>
        <dbReference type="ARBA" id="ARBA00023002"/>
    </source>
</evidence>
<dbReference type="Pfam" id="PF13450">
    <property type="entry name" value="NAD_binding_8"/>
    <property type="match status" value="1"/>
</dbReference>
<feature type="signal peptide" evidence="8">
    <location>
        <begin position="1"/>
        <end position="23"/>
    </location>
</feature>
<keyword evidence="7" id="KW-0325">Glycoprotein</keyword>
<evidence type="ECO:0000256" key="4">
    <source>
        <dbReference type="ARBA" id="ARBA00022729"/>
    </source>
</evidence>
<comment type="similarity">
    <text evidence="2">Belongs to the prenylcysteine oxidase family.</text>
</comment>
<dbReference type="PANTHER" id="PTHR15944">
    <property type="entry name" value="FARNESYLCYSTEINE LYASE"/>
    <property type="match status" value="1"/>
</dbReference>
<dbReference type="InterPro" id="IPR036188">
    <property type="entry name" value="FAD/NAD-bd_sf"/>
</dbReference>
<dbReference type="Pfam" id="PF07156">
    <property type="entry name" value="Prenylcys_lyase"/>
    <property type="match status" value="1"/>
</dbReference>
<keyword evidence="3" id="KW-0285">Flavoprotein</keyword>
<dbReference type="PANTHER" id="PTHR15944:SF0">
    <property type="entry name" value="PRENYLCYSTEINE LYASE DOMAIN-CONTAINING PROTEIN"/>
    <property type="match status" value="1"/>
</dbReference>
<dbReference type="SUPFAM" id="SSF51905">
    <property type="entry name" value="FAD/NAD(P)-binding domain"/>
    <property type="match status" value="1"/>
</dbReference>
<feature type="domain" description="Prenylcysteine lyase" evidence="9">
    <location>
        <begin position="151"/>
        <end position="538"/>
    </location>
</feature>
<organism evidence="10 11">
    <name type="scientific">Ceratocystis pirilliformis</name>
    <dbReference type="NCBI Taxonomy" id="259994"/>
    <lineage>
        <taxon>Eukaryota</taxon>
        <taxon>Fungi</taxon>
        <taxon>Dikarya</taxon>
        <taxon>Ascomycota</taxon>
        <taxon>Pezizomycotina</taxon>
        <taxon>Sordariomycetes</taxon>
        <taxon>Hypocreomycetidae</taxon>
        <taxon>Microascales</taxon>
        <taxon>Ceratocystidaceae</taxon>
        <taxon>Ceratocystis</taxon>
    </lineage>
</organism>
<evidence type="ECO:0000256" key="8">
    <source>
        <dbReference type="SAM" id="SignalP"/>
    </source>
</evidence>
<feature type="chain" id="PRO_5045634628" description="Prenylcysteine lyase domain-containing protein" evidence="8">
    <location>
        <begin position="24"/>
        <end position="547"/>
    </location>
</feature>
<keyword evidence="5" id="KW-0274">FAD</keyword>
<dbReference type="InterPro" id="IPR010795">
    <property type="entry name" value="Prenylcys_lyase"/>
</dbReference>
<protein>
    <recommendedName>
        <fullName evidence="9">Prenylcysteine lyase domain-containing protein</fullName>
    </recommendedName>
</protein>
<evidence type="ECO:0000256" key="5">
    <source>
        <dbReference type="ARBA" id="ARBA00022827"/>
    </source>
</evidence>
<evidence type="ECO:0000256" key="2">
    <source>
        <dbReference type="ARBA" id="ARBA00009967"/>
    </source>
</evidence>
<keyword evidence="6" id="KW-0560">Oxidoreductase</keyword>